<keyword evidence="6" id="KW-0418">Kinase</keyword>
<evidence type="ECO:0000256" key="8">
    <source>
        <dbReference type="SAM" id="Coils"/>
    </source>
</evidence>
<dbReference type="Gene3D" id="3.30.565.10">
    <property type="entry name" value="Histidine kinase-like ATPase, C-terminal domain"/>
    <property type="match status" value="1"/>
</dbReference>
<keyword evidence="4" id="KW-0597">Phosphoprotein</keyword>
<dbReference type="PROSITE" id="PS50885">
    <property type="entry name" value="HAMP"/>
    <property type="match status" value="1"/>
</dbReference>
<dbReference type="NCBIfam" id="NF033090">
    <property type="entry name" value="HK_VanS_B"/>
    <property type="match status" value="1"/>
</dbReference>
<evidence type="ECO:0000256" key="4">
    <source>
        <dbReference type="ARBA" id="ARBA00022553"/>
    </source>
</evidence>
<dbReference type="SMR" id="W5VNV5"/>
<proteinExistence type="predicted"/>
<evidence type="ECO:0000256" key="7">
    <source>
        <dbReference type="ARBA" id="ARBA00023012"/>
    </source>
</evidence>
<dbReference type="SMART" id="SM00388">
    <property type="entry name" value="HisKA"/>
    <property type="match status" value="1"/>
</dbReference>
<keyword evidence="9" id="KW-1133">Transmembrane helix</keyword>
<dbReference type="SUPFAM" id="SSF158472">
    <property type="entry name" value="HAMP domain-like"/>
    <property type="match status" value="1"/>
</dbReference>
<dbReference type="InterPro" id="IPR050351">
    <property type="entry name" value="BphY/WalK/GraS-like"/>
</dbReference>
<keyword evidence="9" id="KW-0812">Transmembrane</keyword>
<feature type="transmembrane region" description="Helical" evidence="9">
    <location>
        <begin position="133"/>
        <end position="156"/>
    </location>
</feature>
<dbReference type="InterPro" id="IPR003660">
    <property type="entry name" value="HAMP_dom"/>
</dbReference>
<evidence type="ECO:0000259" key="10">
    <source>
        <dbReference type="PROSITE" id="PS50109"/>
    </source>
</evidence>
<dbReference type="AlphaFoldDB" id="W5VNV5"/>
<dbReference type="InterPro" id="IPR036890">
    <property type="entry name" value="HATPase_C_sf"/>
</dbReference>
<dbReference type="GO" id="GO:0016036">
    <property type="term" value="P:cellular response to phosphate starvation"/>
    <property type="evidence" value="ECO:0007669"/>
    <property type="project" value="TreeGrafter"/>
</dbReference>
<feature type="coiled-coil region" evidence="8">
    <location>
        <begin position="193"/>
        <end position="230"/>
    </location>
</feature>
<dbReference type="Gene3D" id="6.10.340.10">
    <property type="match status" value="1"/>
</dbReference>
<dbReference type="GO" id="GO:0005886">
    <property type="term" value="C:plasma membrane"/>
    <property type="evidence" value="ECO:0007669"/>
    <property type="project" value="TreeGrafter"/>
</dbReference>
<evidence type="ECO:0000313" key="12">
    <source>
        <dbReference type="EMBL" id="AHH83941.1"/>
    </source>
</evidence>
<evidence type="ECO:0000259" key="11">
    <source>
        <dbReference type="PROSITE" id="PS50885"/>
    </source>
</evidence>
<dbReference type="PANTHER" id="PTHR45453">
    <property type="entry name" value="PHOSPHATE REGULON SENSOR PROTEIN PHOR"/>
    <property type="match status" value="1"/>
</dbReference>
<organism evidence="12">
    <name type="scientific">Enterococcus faecium</name>
    <name type="common">Streptococcus faecium</name>
    <dbReference type="NCBI Taxonomy" id="1352"/>
    <lineage>
        <taxon>Bacteria</taxon>
        <taxon>Bacillati</taxon>
        <taxon>Bacillota</taxon>
        <taxon>Bacilli</taxon>
        <taxon>Lactobacillales</taxon>
        <taxon>Enterococcaceae</taxon>
        <taxon>Enterococcus</taxon>
    </lineage>
</organism>
<name>W5VNV5_ENTFC</name>
<dbReference type="SMART" id="SM00387">
    <property type="entry name" value="HATPase_c"/>
    <property type="match status" value="1"/>
</dbReference>
<feature type="domain" description="Histidine kinase" evidence="10">
    <location>
        <begin position="237"/>
        <end position="452"/>
    </location>
</feature>
<dbReference type="SUPFAM" id="SSF47384">
    <property type="entry name" value="Homodimeric domain of signal transducing histidine kinase"/>
    <property type="match status" value="1"/>
</dbReference>
<evidence type="ECO:0000256" key="5">
    <source>
        <dbReference type="ARBA" id="ARBA00022679"/>
    </source>
</evidence>
<reference evidence="12" key="1">
    <citation type="journal article" date="2014" name="Int. J. Antimicrob. Agents">
        <title>Novel type of VanB2 teicoplanin-resistant hospital-associated Enterococcus faecium.</title>
        <authorList>
            <person name="Santona A."/>
            <person name="Paglietti B."/>
            <person name="Al-Qahtani A.A."/>
            <person name="Bohol M.F."/>
            <person name="Senok A."/>
            <person name="Deligios M."/>
            <person name="Rubino S."/>
            <person name="Al-Ahdal M.N."/>
        </authorList>
    </citation>
    <scope>NUCLEOTIDE SEQUENCE</scope>
    <source>
        <strain evidence="12">SAU28</strain>
    </source>
</reference>
<sequence>MERKGIFIKVFSYTIIVLLLLVGVTATLFAQQFVSYFRVMELQQTVKSYQPLVELIQNSDRLDIQEVAGLFHYNNQSFEFYIEDKEGSVLYATPNANTSNSFRPDFLYVVHRDDNISIVAQSKAGVGLLYQGLTIRGIVMIAIMVVFSLLCAYIFARQMTTPIKALADSANKMANLKDVPPPLERKDELGALAHDMHSMYVRLKETIARLEDEIARLEDEIAREHELEETQRYFFAAASHELKTPIAATSVLLEGMLENIGDYKDHSKYLRECIKMMDRQGKIISEILELVSLNDGRIVPIAEPLDIGRTVAELLPDFQTLAEANNQRFVTDIPAGQIVLSDPRLLQKALSNVILNAVQNTPQGGEVRIWSEPGAEKCRLFVLNMGVHIDDTALPRLFTPFYRIDQARSRKSGRSGLGLAIVQKTLDAMSLQYALENTSDGVLFWLDLPLTSTL</sequence>
<dbReference type="GO" id="GO:0000155">
    <property type="term" value="F:phosphorelay sensor kinase activity"/>
    <property type="evidence" value="ECO:0007669"/>
    <property type="project" value="InterPro"/>
</dbReference>
<dbReference type="Pfam" id="PF02518">
    <property type="entry name" value="HATPase_c"/>
    <property type="match status" value="1"/>
</dbReference>
<dbReference type="RefSeq" id="WP_063856751.1">
    <property type="nucleotide sequence ID" value="NG_048453.1"/>
</dbReference>
<dbReference type="GO" id="GO:0004721">
    <property type="term" value="F:phosphoprotein phosphatase activity"/>
    <property type="evidence" value="ECO:0007669"/>
    <property type="project" value="TreeGrafter"/>
</dbReference>
<dbReference type="InterPro" id="IPR005467">
    <property type="entry name" value="His_kinase_dom"/>
</dbReference>
<dbReference type="InterPro" id="IPR058217">
    <property type="entry name" value="VanSB"/>
</dbReference>
<dbReference type="Pfam" id="PF00672">
    <property type="entry name" value="HAMP"/>
    <property type="match status" value="1"/>
</dbReference>
<feature type="domain" description="HAMP" evidence="11">
    <location>
        <begin position="157"/>
        <end position="208"/>
    </location>
</feature>
<dbReference type="PANTHER" id="PTHR45453:SF3">
    <property type="entry name" value="HISTIDINE KINASE"/>
    <property type="match status" value="1"/>
</dbReference>
<dbReference type="CDD" id="cd06225">
    <property type="entry name" value="HAMP"/>
    <property type="match status" value="1"/>
</dbReference>
<keyword evidence="5" id="KW-0808">Transferase</keyword>
<comment type="catalytic activity">
    <reaction evidence="1">
        <text>ATP + protein L-histidine = ADP + protein N-phospho-L-histidine.</text>
        <dbReference type="EC" id="2.7.13.3"/>
    </reaction>
</comment>
<evidence type="ECO:0000256" key="6">
    <source>
        <dbReference type="ARBA" id="ARBA00022777"/>
    </source>
</evidence>
<comment type="subcellular location">
    <subcellularLocation>
        <location evidence="2">Membrane</location>
    </subcellularLocation>
</comment>
<evidence type="ECO:0000256" key="1">
    <source>
        <dbReference type="ARBA" id="ARBA00000085"/>
    </source>
</evidence>
<feature type="transmembrane region" description="Helical" evidence="9">
    <location>
        <begin position="6"/>
        <end position="30"/>
    </location>
</feature>
<keyword evidence="7" id="KW-0902">Two-component regulatory system</keyword>
<dbReference type="Gene3D" id="1.10.287.130">
    <property type="match status" value="1"/>
</dbReference>
<dbReference type="InterPro" id="IPR003661">
    <property type="entry name" value="HisK_dim/P_dom"/>
</dbReference>
<accession>W5VNV5</accession>
<evidence type="ECO:0000256" key="3">
    <source>
        <dbReference type="ARBA" id="ARBA00012438"/>
    </source>
</evidence>
<evidence type="ECO:0000256" key="2">
    <source>
        <dbReference type="ARBA" id="ARBA00004370"/>
    </source>
</evidence>
<keyword evidence="8" id="KW-0175">Coiled coil</keyword>
<dbReference type="InterPro" id="IPR036097">
    <property type="entry name" value="HisK_dim/P_sf"/>
</dbReference>
<dbReference type="CDD" id="cd00082">
    <property type="entry name" value="HisKA"/>
    <property type="match status" value="1"/>
</dbReference>
<dbReference type="InterPro" id="IPR003594">
    <property type="entry name" value="HATPase_dom"/>
</dbReference>
<keyword evidence="9" id="KW-0472">Membrane</keyword>
<gene>
    <name evidence="12" type="primary">vanSB</name>
</gene>
<dbReference type="PROSITE" id="PS50109">
    <property type="entry name" value="HIS_KIN"/>
    <property type="match status" value="1"/>
</dbReference>
<evidence type="ECO:0000256" key="9">
    <source>
        <dbReference type="SAM" id="Phobius"/>
    </source>
</evidence>
<dbReference type="SUPFAM" id="SSF55874">
    <property type="entry name" value="ATPase domain of HSP90 chaperone/DNA topoisomerase II/histidine kinase"/>
    <property type="match status" value="1"/>
</dbReference>
<dbReference type="EMBL" id="KF823969">
    <property type="protein sequence ID" value="AHH83941.1"/>
    <property type="molecule type" value="Genomic_DNA"/>
</dbReference>
<dbReference type="SMART" id="SM00304">
    <property type="entry name" value="HAMP"/>
    <property type="match status" value="1"/>
</dbReference>
<dbReference type="EC" id="2.7.13.3" evidence="3"/>
<protein>
    <recommendedName>
        <fullName evidence="3">histidine kinase</fullName>
        <ecNumber evidence="3">2.7.13.3</ecNumber>
    </recommendedName>
</protein>
<dbReference type="Pfam" id="PF00512">
    <property type="entry name" value="HisKA"/>
    <property type="match status" value="1"/>
</dbReference>